<proteinExistence type="predicted"/>
<keyword evidence="7 8" id="KW-0472">Membrane</keyword>
<accession>A0A553ZW01</accession>
<keyword evidence="2" id="KW-0813">Transport</keyword>
<evidence type="ECO:0000256" key="7">
    <source>
        <dbReference type="ARBA" id="ARBA00023136"/>
    </source>
</evidence>
<dbReference type="RefSeq" id="WP_143849941.1">
    <property type="nucleotide sequence ID" value="NZ_VLXZ01000011.1"/>
</dbReference>
<dbReference type="OrthoDB" id="396983at2"/>
<evidence type="ECO:0000256" key="3">
    <source>
        <dbReference type="ARBA" id="ARBA00022475"/>
    </source>
</evidence>
<feature type="transmembrane region" description="Helical" evidence="8">
    <location>
        <begin position="7"/>
        <end position="25"/>
    </location>
</feature>
<dbReference type="Proteomes" id="UP000318521">
    <property type="component" value="Unassembled WGS sequence"/>
</dbReference>
<sequence>MYKASAGVANAVLVTLAIGLLFETFGQFLGWQALLTIGGIAKVLLAPAIGAGVAYQLGGNTLVIYSSIICSTVGGAAMQVTESGMTMVTGQPVSAFIAALVATYVGKRVTGKTKLDLMAIPLAATLAGGITGVGAAAVATPILTAMSAEITSSVQGSPILASIVIALVWSVLLMTPASSAALAIALQLDPVSSAAALIGCTAQFAGFTAMSFRQNDFGGFLAQSVVTPKVQFPNLVKNPRLVIPSFVAAVVCAPIATILLSFEATYELAGLGMNSLIAPLTIFAMQGWSGLMIFLLMGVIVPIIISLPLYMLIKKLGWVKPNALHVEVQ</sequence>
<reference evidence="10 11" key="1">
    <citation type="submission" date="2019-07" db="EMBL/GenBank/DDBJ databases">
        <authorList>
            <person name="Park Y.J."/>
            <person name="Jeong S.E."/>
            <person name="Jung H.S."/>
        </authorList>
    </citation>
    <scope>NUCLEOTIDE SEQUENCE [LARGE SCALE GENOMIC DNA]</scope>
    <source>
        <strain evidence="11">P16(2019)</strain>
    </source>
</reference>
<evidence type="ECO:0000259" key="9">
    <source>
        <dbReference type="Pfam" id="PF13303"/>
    </source>
</evidence>
<name>A0A553ZW01_9BACI</name>
<feature type="transmembrane region" description="Helical" evidence="8">
    <location>
        <begin position="31"/>
        <end position="55"/>
    </location>
</feature>
<evidence type="ECO:0000256" key="1">
    <source>
        <dbReference type="ARBA" id="ARBA00004651"/>
    </source>
</evidence>
<evidence type="ECO:0000256" key="2">
    <source>
        <dbReference type="ARBA" id="ARBA00022448"/>
    </source>
</evidence>
<keyword evidence="5 8" id="KW-0812">Transmembrane</keyword>
<comment type="caution">
    <text evidence="10">The sequence shown here is derived from an EMBL/GenBank/DDBJ whole genome shotgun (WGS) entry which is preliminary data.</text>
</comment>
<keyword evidence="4 10" id="KW-0762">Sugar transport</keyword>
<comment type="subcellular location">
    <subcellularLocation>
        <location evidence="1">Cell membrane</location>
        <topology evidence="1">Multi-pass membrane protein</topology>
    </subcellularLocation>
</comment>
<feature type="transmembrane region" description="Helical" evidence="8">
    <location>
        <begin position="87"/>
        <end position="105"/>
    </location>
</feature>
<dbReference type="GO" id="GO:0008982">
    <property type="term" value="F:protein-N(PI)-phosphohistidine-sugar phosphotransferase activity"/>
    <property type="evidence" value="ECO:0007669"/>
    <property type="project" value="InterPro"/>
</dbReference>
<feature type="transmembrane region" description="Helical" evidence="8">
    <location>
        <begin position="159"/>
        <end position="186"/>
    </location>
</feature>
<dbReference type="GO" id="GO:0005886">
    <property type="term" value="C:plasma membrane"/>
    <property type="evidence" value="ECO:0007669"/>
    <property type="project" value="UniProtKB-SubCell"/>
</dbReference>
<evidence type="ECO:0000256" key="5">
    <source>
        <dbReference type="ARBA" id="ARBA00022692"/>
    </source>
</evidence>
<dbReference type="AlphaFoldDB" id="A0A553ZW01"/>
<keyword evidence="3" id="KW-1003">Cell membrane</keyword>
<feature type="transmembrane region" description="Helical" evidence="8">
    <location>
        <begin position="268"/>
        <end position="285"/>
    </location>
</feature>
<gene>
    <name evidence="10" type="ORF">FN960_15960</name>
</gene>
<feature type="transmembrane region" description="Helical" evidence="8">
    <location>
        <begin position="62"/>
        <end position="81"/>
    </location>
</feature>
<protein>
    <submittedName>
        <fullName evidence="10">PTS sugar transporter subunit IIC</fullName>
    </submittedName>
</protein>
<feature type="domain" description="Phosphotransferase system EIIC" evidence="9">
    <location>
        <begin position="2"/>
        <end position="325"/>
    </location>
</feature>
<feature type="transmembrane region" description="Helical" evidence="8">
    <location>
        <begin position="291"/>
        <end position="313"/>
    </location>
</feature>
<evidence type="ECO:0000256" key="6">
    <source>
        <dbReference type="ARBA" id="ARBA00022989"/>
    </source>
</evidence>
<keyword evidence="6 8" id="KW-1133">Transmembrane helix</keyword>
<organism evidence="10 11">
    <name type="scientific">Alkalicoccobacillus porphyridii</name>
    <dbReference type="NCBI Taxonomy" id="2597270"/>
    <lineage>
        <taxon>Bacteria</taxon>
        <taxon>Bacillati</taxon>
        <taxon>Bacillota</taxon>
        <taxon>Bacilli</taxon>
        <taxon>Bacillales</taxon>
        <taxon>Bacillaceae</taxon>
        <taxon>Alkalicoccobacillus</taxon>
    </lineage>
</organism>
<evidence type="ECO:0000256" key="4">
    <source>
        <dbReference type="ARBA" id="ARBA00022597"/>
    </source>
</evidence>
<feature type="transmembrane region" description="Helical" evidence="8">
    <location>
        <begin position="193"/>
        <end position="212"/>
    </location>
</feature>
<dbReference type="InterPro" id="IPR003352">
    <property type="entry name" value="PTS_EIIC"/>
</dbReference>
<feature type="transmembrane region" description="Helical" evidence="8">
    <location>
        <begin position="241"/>
        <end position="261"/>
    </location>
</feature>
<evidence type="ECO:0000256" key="8">
    <source>
        <dbReference type="SAM" id="Phobius"/>
    </source>
</evidence>
<dbReference type="Pfam" id="PF13303">
    <property type="entry name" value="PTS_EIIC_2"/>
    <property type="match status" value="1"/>
</dbReference>
<evidence type="ECO:0000313" key="10">
    <source>
        <dbReference type="EMBL" id="TSB45515.1"/>
    </source>
</evidence>
<evidence type="ECO:0000313" key="11">
    <source>
        <dbReference type="Proteomes" id="UP000318521"/>
    </source>
</evidence>
<feature type="transmembrane region" description="Helical" evidence="8">
    <location>
        <begin position="117"/>
        <end position="139"/>
    </location>
</feature>
<dbReference type="GO" id="GO:0009401">
    <property type="term" value="P:phosphoenolpyruvate-dependent sugar phosphotransferase system"/>
    <property type="evidence" value="ECO:0007669"/>
    <property type="project" value="InterPro"/>
</dbReference>
<keyword evidence="11" id="KW-1185">Reference proteome</keyword>
<dbReference type="EMBL" id="VLXZ01000011">
    <property type="protein sequence ID" value="TSB45515.1"/>
    <property type="molecule type" value="Genomic_DNA"/>
</dbReference>